<proteinExistence type="predicted"/>
<evidence type="ECO:0000256" key="1">
    <source>
        <dbReference type="SAM" id="Phobius"/>
    </source>
</evidence>
<sequence length="83" mass="9186">MEISLWPVYFLLGAAFALLLLVDYLISALVVMTAHDFFFGISEDSSWAANNGTVKLLFRLFSTLLALAAPAWVQLIINFSSTQ</sequence>
<organism evidence="2 3">
    <name type="scientific">Candidatus Collierbacteria bacterium RIFOXYB1_FULL_49_13</name>
    <dbReference type="NCBI Taxonomy" id="1817728"/>
    <lineage>
        <taxon>Bacteria</taxon>
        <taxon>Candidatus Collieribacteriota</taxon>
    </lineage>
</organism>
<protein>
    <recommendedName>
        <fullName evidence="4">DUF5671 domain-containing protein</fullName>
    </recommendedName>
</protein>
<dbReference type="AlphaFoldDB" id="A0A1F5FJJ4"/>
<reference evidence="2 3" key="1">
    <citation type="journal article" date="2016" name="Nat. Commun.">
        <title>Thousands of microbial genomes shed light on interconnected biogeochemical processes in an aquifer system.</title>
        <authorList>
            <person name="Anantharaman K."/>
            <person name="Brown C.T."/>
            <person name="Hug L.A."/>
            <person name="Sharon I."/>
            <person name="Castelle C.J."/>
            <person name="Probst A.J."/>
            <person name="Thomas B.C."/>
            <person name="Singh A."/>
            <person name="Wilkins M.J."/>
            <person name="Karaoz U."/>
            <person name="Brodie E.L."/>
            <person name="Williams K.H."/>
            <person name="Hubbard S.S."/>
            <person name="Banfield J.F."/>
        </authorList>
    </citation>
    <scope>NUCLEOTIDE SEQUENCE [LARGE SCALE GENOMIC DNA]</scope>
</reference>
<gene>
    <name evidence="2" type="ORF">A2368_04460</name>
</gene>
<name>A0A1F5FJJ4_9BACT</name>
<dbReference type="EMBL" id="MFAM01000009">
    <property type="protein sequence ID" value="OGD79799.1"/>
    <property type="molecule type" value="Genomic_DNA"/>
</dbReference>
<dbReference type="Proteomes" id="UP000176682">
    <property type="component" value="Unassembled WGS sequence"/>
</dbReference>
<keyword evidence="1" id="KW-1133">Transmembrane helix</keyword>
<keyword evidence="1" id="KW-0812">Transmembrane</keyword>
<comment type="caution">
    <text evidence="2">The sequence shown here is derived from an EMBL/GenBank/DDBJ whole genome shotgun (WGS) entry which is preliminary data.</text>
</comment>
<evidence type="ECO:0000313" key="3">
    <source>
        <dbReference type="Proteomes" id="UP000176682"/>
    </source>
</evidence>
<feature type="transmembrane region" description="Helical" evidence="1">
    <location>
        <begin position="56"/>
        <end position="77"/>
    </location>
</feature>
<evidence type="ECO:0000313" key="2">
    <source>
        <dbReference type="EMBL" id="OGD79799.1"/>
    </source>
</evidence>
<keyword evidence="1" id="KW-0472">Membrane</keyword>
<accession>A0A1F5FJJ4</accession>
<evidence type="ECO:0008006" key="4">
    <source>
        <dbReference type="Google" id="ProtNLM"/>
    </source>
</evidence>
<feature type="transmembrane region" description="Helical" evidence="1">
    <location>
        <begin position="6"/>
        <end position="35"/>
    </location>
</feature>